<dbReference type="AlphaFoldDB" id="A0A2T2N9I7"/>
<evidence type="ECO:0000313" key="1">
    <source>
        <dbReference type="EMBL" id="PSN62073.1"/>
    </source>
</evidence>
<accession>A0A2T2N9I7</accession>
<keyword evidence="2" id="KW-1185">Reference proteome</keyword>
<evidence type="ECO:0000313" key="2">
    <source>
        <dbReference type="Proteomes" id="UP000240883"/>
    </source>
</evidence>
<name>A0A2T2N9I7_CORCC</name>
<proteinExistence type="predicted"/>
<organism evidence="1 2">
    <name type="scientific">Corynespora cassiicola Philippines</name>
    <dbReference type="NCBI Taxonomy" id="1448308"/>
    <lineage>
        <taxon>Eukaryota</taxon>
        <taxon>Fungi</taxon>
        <taxon>Dikarya</taxon>
        <taxon>Ascomycota</taxon>
        <taxon>Pezizomycotina</taxon>
        <taxon>Dothideomycetes</taxon>
        <taxon>Pleosporomycetidae</taxon>
        <taxon>Pleosporales</taxon>
        <taxon>Corynesporascaceae</taxon>
        <taxon>Corynespora</taxon>
    </lineage>
</organism>
<protein>
    <submittedName>
        <fullName evidence="1">Uncharacterized protein</fullName>
    </submittedName>
</protein>
<reference evidence="1 2" key="1">
    <citation type="journal article" date="2018" name="Front. Microbiol.">
        <title>Genome-Wide Analysis of Corynespora cassiicola Leaf Fall Disease Putative Effectors.</title>
        <authorList>
            <person name="Lopez D."/>
            <person name="Ribeiro S."/>
            <person name="Label P."/>
            <person name="Fumanal B."/>
            <person name="Venisse J.S."/>
            <person name="Kohler A."/>
            <person name="de Oliveira R.R."/>
            <person name="Labutti K."/>
            <person name="Lipzen A."/>
            <person name="Lail K."/>
            <person name="Bauer D."/>
            <person name="Ohm R.A."/>
            <person name="Barry K.W."/>
            <person name="Spatafora J."/>
            <person name="Grigoriev I.V."/>
            <person name="Martin F.M."/>
            <person name="Pujade-Renaud V."/>
        </authorList>
    </citation>
    <scope>NUCLEOTIDE SEQUENCE [LARGE SCALE GENOMIC DNA]</scope>
    <source>
        <strain evidence="1 2">Philippines</strain>
    </source>
</reference>
<gene>
    <name evidence="1" type="ORF">BS50DRAFT_136877</name>
</gene>
<dbReference type="EMBL" id="KZ678142">
    <property type="protein sequence ID" value="PSN62073.1"/>
    <property type="molecule type" value="Genomic_DNA"/>
</dbReference>
<sequence>MVVQRLGMSLENIRRLHPCVVLNYASRYFRAQYLYNLLKTMTGLGTACAIANKMHGQDLERPMTK</sequence>
<dbReference type="Proteomes" id="UP000240883">
    <property type="component" value="Unassembled WGS sequence"/>
</dbReference>